<dbReference type="EMBL" id="FZPD01000002">
    <property type="protein sequence ID" value="SNS75940.1"/>
    <property type="molecule type" value="Genomic_DNA"/>
</dbReference>
<evidence type="ECO:0000313" key="3">
    <source>
        <dbReference type="EMBL" id="SNS75940.1"/>
    </source>
</evidence>
<feature type="domain" description="OmpA-like" evidence="2">
    <location>
        <begin position="19"/>
        <end position="136"/>
    </location>
</feature>
<proteinExistence type="predicted"/>
<name>A0A239H3J4_EKHLU</name>
<sequence>MRTLIFTLLAFSALVTKSQDQPEAYILKSIYFGGGSYYVDEYQFEELQQLVDSVKDIRDYTITIHSHTDNIGGAAYNEWLSEMRGDAVIQKLLNLEFKSNQIEKRDFGQFNPVYDNNTWEGRRKNRRVDIIFWPVVM</sequence>
<dbReference type="InterPro" id="IPR050330">
    <property type="entry name" value="Bact_OuterMem_StrucFunc"/>
</dbReference>
<dbReference type="SUPFAM" id="SSF103088">
    <property type="entry name" value="OmpA-like"/>
    <property type="match status" value="1"/>
</dbReference>
<dbReference type="Pfam" id="PF00691">
    <property type="entry name" value="OmpA"/>
    <property type="match status" value="1"/>
</dbReference>
<dbReference type="PANTHER" id="PTHR30329:SF21">
    <property type="entry name" value="LIPOPROTEIN YIAD-RELATED"/>
    <property type="match status" value="1"/>
</dbReference>
<organism evidence="3 4">
    <name type="scientific">Ekhidna lutea</name>
    <dbReference type="NCBI Taxonomy" id="447679"/>
    <lineage>
        <taxon>Bacteria</taxon>
        <taxon>Pseudomonadati</taxon>
        <taxon>Bacteroidota</taxon>
        <taxon>Cytophagia</taxon>
        <taxon>Cytophagales</taxon>
        <taxon>Reichenbachiellaceae</taxon>
        <taxon>Ekhidna</taxon>
    </lineage>
</organism>
<dbReference type="AlphaFoldDB" id="A0A239H3J4"/>
<dbReference type="InterPro" id="IPR036737">
    <property type="entry name" value="OmpA-like_sf"/>
</dbReference>
<dbReference type="PROSITE" id="PS51123">
    <property type="entry name" value="OMPA_2"/>
    <property type="match status" value="1"/>
</dbReference>
<dbReference type="Proteomes" id="UP000198393">
    <property type="component" value="Unassembled WGS sequence"/>
</dbReference>
<dbReference type="CDD" id="cd07185">
    <property type="entry name" value="OmpA_C-like"/>
    <property type="match status" value="1"/>
</dbReference>
<protein>
    <submittedName>
        <fullName evidence="3">OmpA family protein</fullName>
    </submittedName>
</protein>
<keyword evidence="4" id="KW-1185">Reference proteome</keyword>
<gene>
    <name evidence="3" type="ORF">SAMN05421640_1125</name>
</gene>
<keyword evidence="1" id="KW-0472">Membrane</keyword>
<dbReference type="RefSeq" id="WP_179213315.1">
    <property type="nucleotide sequence ID" value="NZ_FZPD01000002.1"/>
</dbReference>
<accession>A0A239H3J4</accession>
<evidence type="ECO:0000313" key="4">
    <source>
        <dbReference type="Proteomes" id="UP000198393"/>
    </source>
</evidence>
<dbReference type="InterPro" id="IPR006665">
    <property type="entry name" value="OmpA-like"/>
</dbReference>
<evidence type="ECO:0000256" key="1">
    <source>
        <dbReference type="PROSITE-ProRule" id="PRU00473"/>
    </source>
</evidence>
<evidence type="ECO:0000259" key="2">
    <source>
        <dbReference type="PROSITE" id="PS51123"/>
    </source>
</evidence>
<dbReference type="GO" id="GO:0016020">
    <property type="term" value="C:membrane"/>
    <property type="evidence" value="ECO:0007669"/>
    <property type="project" value="UniProtKB-UniRule"/>
</dbReference>
<dbReference type="PANTHER" id="PTHR30329">
    <property type="entry name" value="STATOR ELEMENT OF FLAGELLAR MOTOR COMPLEX"/>
    <property type="match status" value="1"/>
</dbReference>
<reference evidence="3 4" key="1">
    <citation type="submission" date="2017-06" db="EMBL/GenBank/DDBJ databases">
        <authorList>
            <person name="Kim H.J."/>
            <person name="Triplett B.A."/>
        </authorList>
    </citation>
    <scope>NUCLEOTIDE SEQUENCE [LARGE SCALE GENOMIC DNA]</scope>
    <source>
        <strain evidence="3 4">DSM 19307</strain>
    </source>
</reference>
<dbReference type="Gene3D" id="3.30.1330.60">
    <property type="entry name" value="OmpA-like domain"/>
    <property type="match status" value="1"/>
</dbReference>